<dbReference type="Proteomes" id="UP000234323">
    <property type="component" value="Unassembled WGS sequence"/>
</dbReference>
<proteinExistence type="predicted"/>
<keyword evidence="2" id="KW-1185">Reference proteome</keyword>
<gene>
    <name evidence="1" type="ORF">RhiirA4_488487</name>
</gene>
<accession>A0A2I1HTT6</accession>
<reference evidence="1 2" key="1">
    <citation type="submission" date="2015-10" db="EMBL/GenBank/DDBJ databases">
        <title>Genome analyses suggest a sexual origin of heterokaryosis in a supposedly ancient asexual fungus.</title>
        <authorList>
            <person name="Ropars J."/>
            <person name="Sedzielewska K."/>
            <person name="Noel J."/>
            <person name="Charron P."/>
            <person name="Farinelli L."/>
            <person name="Marton T."/>
            <person name="Kruger M."/>
            <person name="Pelin A."/>
            <person name="Brachmann A."/>
            <person name="Corradi N."/>
        </authorList>
    </citation>
    <scope>NUCLEOTIDE SEQUENCE [LARGE SCALE GENOMIC DNA]</scope>
    <source>
        <strain evidence="1 2">A4</strain>
    </source>
</reference>
<dbReference type="AlphaFoldDB" id="A0A2I1HTT6"/>
<evidence type="ECO:0000313" key="1">
    <source>
        <dbReference type="EMBL" id="PKY62278.1"/>
    </source>
</evidence>
<dbReference type="EMBL" id="LLXI01006786">
    <property type="protein sequence ID" value="PKY62278.1"/>
    <property type="molecule type" value="Genomic_DNA"/>
</dbReference>
<comment type="caution">
    <text evidence="1">The sequence shown here is derived from an EMBL/GenBank/DDBJ whole genome shotgun (WGS) entry which is preliminary data.</text>
</comment>
<protein>
    <submittedName>
        <fullName evidence="1">Uncharacterized protein</fullName>
    </submittedName>
</protein>
<name>A0A2I1HTT6_9GLOM</name>
<organism evidence="1 2">
    <name type="scientific">Rhizophagus irregularis</name>
    <dbReference type="NCBI Taxonomy" id="588596"/>
    <lineage>
        <taxon>Eukaryota</taxon>
        <taxon>Fungi</taxon>
        <taxon>Fungi incertae sedis</taxon>
        <taxon>Mucoromycota</taxon>
        <taxon>Glomeromycotina</taxon>
        <taxon>Glomeromycetes</taxon>
        <taxon>Glomerales</taxon>
        <taxon>Glomeraceae</taxon>
        <taxon>Rhizophagus</taxon>
    </lineage>
</organism>
<evidence type="ECO:0000313" key="2">
    <source>
        <dbReference type="Proteomes" id="UP000234323"/>
    </source>
</evidence>
<sequence>MKSIKVHFEFFRSRSSGSKWDWTSLMGPDKKKVLQYFPIVNFISGKRVLRSPNLINSEIDNFENKVKQWIKLFCRPSQGQINSSSQIPGKKFGIAVFFYFKYRKKNHNQIRLFFCGTTMDGGIRGKPVVYDIMEFENRQIYYLINNTPHDSNASN</sequence>